<dbReference type="Proteomes" id="UP000824540">
    <property type="component" value="Unassembled WGS sequence"/>
</dbReference>
<dbReference type="GO" id="GO:0005524">
    <property type="term" value="F:ATP binding"/>
    <property type="evidence" value="ECO:0007669"/>
    <property type="project" value="InterPro"/>
</dbReference>
<evidence type="ECO:0000256" key="3">
    <source>
        <dbReference type="SAM" id="MobiDB-lite"/>
    </source>
</evidence>
<feature type="domain" description="Helicase C-terminal" evidence="5">
    <location>
        <begin position="745"/>
        <end position="902"/>
    </location>
</feature>
<feature type="compositionally biased region" description="Polar residues" evidence="3">
    <location>
        <begin position="1"/>
        <end position="10"/>
    </location>
</feature>
<dbReference type="Pfam" id="PF00271">
    <property type="entry name" value="Helicase_C"/>
    <property type="match status" value="1"/>
</dbReference>
<dbReference type="GO" id="GO:0016787">
    <property type="term" value="F:hydrolase activity"/>
    <property type="evidence" value="ECO:0007669"/>
    <property type="project" value="UniProtKB-KW"/>
</dbReference>
<gene>
    <name evidence="6" type="ORF">JZ751_015961</name>
</gene>
<protein>
    <recommendedName>
        <fullName evidence="8">SWI/SNF-related matrix-associated actin-dependent regulator of chromatin subfamily A containing DEAD/H box 1</fullName>
    </recommendedName>
</protein>
<name>A0A8T2NR07_9TELE</name>
<dbReference type="Gene3D" id="3.40.50.10810">
    <property type="entry name" value="Tandem AAA-ATPase domain"/>
    <property type="match status" value="1"/>
</dbReference>
<comment type="similarity">
    <text evidence="1">Belongs to the SNF2/RAD54 helicase family.</text>
</comment>
<dbReference type="CDD" id="cd17998">
    <property type="entry name" value="DEXHc_SMARCAD1"/>
    <property type="match status" value="1"/>
</dbReference>
<feature type="compositionally biased region" description="Low complexity" evidence="3">
    <location>
        <begin position="267"/>
        <end position="277"/>
    </location>
</feature>
<feature type="region of interest" description="Disordered" evidence="3">
    <location>
        <begin position="1014"/>
        <end position="1042"/>
    </location>
</feature>
<feature type="compositionally biased region" description="Basic and acidic residues" evidence="3">
    <location>
        <begin position="88"/>
        <end position="97"/>
    </location>
</feature>
<sequence length="1105" mass="123920">MHECKSSPSVDSGKESGMVSVTTIPETPEDQRPCGSKPGRDVVVLDSDSDDSLTGGSLLKKAKGLGERPEDPDVLEVIVLSDEEEEPLAEKLPEGSHRNRKQQSTLKRKQVGTSKASNGSSVFQSTKKRRDSLTDDSEEEGPEPSWKNQEDMVRRLQRKFPALDKEELRDVLQEHDWLLLEANNKKPGSPVGDRKSAPSDTHKTEDTQSIGDYREEGKSTEGNGHEKPGASPSSSSSEHKPLNGVSTVAIRASSRKRKVRPVLDQYSGSEGESLVSSEPEEYSGPSDTEREEGLDRRLNSRILEFFQEASVDELSLISGCSVKKAQKIVELRPFKMWEDLCEAFHKGNGLSSALLWGCRVVLKERDVVLGLMNKCENIGKKMTKTVTQIINAGAGSTKQPGILNTRFQLKPYQLIGLNWLVMLHQNKLNGILADEMGLGKTIQAISFLAALYQDGMDGPHLITVPASTLDNWVRELNLWCPCLKVLVYSGSIEDRRYLRHNILNKQVDYNIIVSTYNLAIGTENDRHLFRKLKLHYAVFDEGHMLKNMNSLRYRHLMAINAQHRLLLTGTPLQNNLLELMSLLNFIMPSIAFEKQRITQAKLIMKPFILRRVKTEVLQQLPKKEEQVEFCPMSEKQEVLYTRLFQKMKGAAIGEKRELNNVMMQLRKMANHPLLHRQYYTAERLAAMSRLMLKEPTHRDANPALILEDMEVMSDFELHRLCLQYPSLHGFQLAQDLVLDSGKFILLTKLLASLKDKGDRVVLFSQFTMMLDILEVLLKHLGHCYVRLDGSTPIADRIGLIDNFNTDTEIFVFLLSTRAGGLGINLTSANVVILHDIDCNPYNDKQAEDRCHRVGQTRTVKVMKLISRGSIEDCMLRVGQKKLKLEQEMTASEEGILWSQSAPPGLPLSSKTRRKLLLTLFSGREDVRSEACPISGCSYKATRLDGHVSTLMELTREGTEVRFGGGRTGLDGGGRKGARNEAQKRTVAALDTRIDRLTQDLRDLEKRYRMLKKRAAAGSVAEGEQEEGKQPGAGPSGTQEEEKPAFLASPFRRAAMECSAGAGRGHAVLVMKRGRNHRAQLHVQQNLLDLEPRQLLHLSVLHESQL</sequence>
<proteinExistence type="inferred from homology"/>
<comment type="caution">
    <text evidence="6">The sequence shown here is derived from an EMBL/GenBank/DDBJ whole genome shotgun (WGS) entry which is preliminary data.</text>
</comment>
<evidence type="ECO:0008006" key="8">
    <source>
        <dbReference type="Google" id="ProtNLM"/>
    </source>
</evidence>
<dbReference type="InterPro" id="IPR000330">
    <property type="entry name" value="SNF2_N"/>
</dbReference>
<evidence type="ECO:0000313" key="6">
    <source>
        <dbReference type="EMBL" id="KAG9342554.1"/>
    </source>
</evidence>
<feature type="region of interest" description="Disordered" evidence="3">
    <location>
        <begin position="1"/>
        <end position="151"/>
    </location>
</feature>
<feature type="region of interest" description="Disordered" evidence="3">
    <location>
        <begin position="181"/>
        <end position="243"/>
    </location>
</feature>
<organism evidence="6 7">
    <name type="scientific">Albula glossodonta</name>
    <name type="common">roundjaw bonefish</name>
    <dbReference type="NCBI Taxonomy" id="121402"/>
    <lineage>
        <taxon>Eukaryota</taxon>
        <taxon>Metazoa</taxon>
        <taxon>Chordata</taxon>
        <taxon>Craniata</taxon>
        <taxon>Vertebrata</taxon>
        <taxon>Euteleostomi</taxon>
        <taxon>Actinopterygii</taxon>
        <taxon>Neopterygii</taxon>
        <taxon>Teleostei</taxon>
        <taxon>Albuliformes</taxon>
        <taxon>Albulidae</taxon>
        <taxon>Albula</taxon>
    </lineage>
</organism>
<feature type="region of interest" description="Disordered" evidence="3">
    <location>
        <begin position="961"/>
        <end position="984"/>
    </location>
</feature>
<dbReference type="PROSITE" id="PS51194">
    <property type="entry name" value="HELICASE_CTER"/>
    <property type="match status" value="1"/>
</dbReference>
<dbReference type="PROSITE" id="PS51192">
    <property type="entry name" value="HELICASE_ATP_BIND_1"/>
    <property type="match status" value="1"/>
</dbReference>
<dbReference type="GO" id="GO:0005694">
    <property type="term" value="C:chromosome"/>
    <property type="evidence" value="ECO:0007669"/>
    <property type="project" value="UniProtKB-ARBA"/>
</dbReference>
<dbReference type="PANTHER" id="PTHR10799">
    <property type="entry name" value="SNF2/RAD54 HELICASE FAMILY"/>
    <property type="match status" value="1"/>
</dbReference>
<keyword evidence="7" id="KW-1185">Reference proteome</keyword>
<feature type="compositionally biased region" description="Low complexity" evidence="3">
    <location>
        <begin position="41"/>
        <end position="59"/>
    </location>
</feature>
<dbReference type="CDD" id="cd18793">
    <property type="entry name" value="SF2_C_SNF"/>
    <property type="match status" value="1"/>
</dbReference>
<dbReference type="InterPro" id="IPR001650">
    <property type="entry name" value="Helicase_C-like"/>
</dbReference>
<evidence type="ECO:0000256" key="1">
    <source>
        <dbReference type="ARBA" id="ARBA00007025"/>
    </source>
</evidence>
<feature type="domain" description="Helicase ATP-binding" evidence="4">
    <location>
        <begin position="421"/>
        <end position="589"/>
    </location>
</feature>
<dbReference type="OrthoDB" id="448448at2759"/>
<dbReference type="Gene3D" id="3.40.50.300">
    <property type="entry name" value="P-loop containing nucleotide triphosphate hydrolases"/>
    <property type="match status" value="1"/>
</dbReference>
<feature type="region of interest" description="Disordered" evidence="3">
    <location>
        <begin position="259"/>
        <end position="293"/>
    </location>
</feature>
<evidence type="ECO:0000313" key="7">
    <source>
        <dbReference type="Proteomes" id="UP000824540"/>
    </source>
</evidence>
<feature type="compositionally biased region" description="Polar residues" evidence="3">
    <location>
        <begin position="111"/>
        <end position="125"/>
    </location>
</feature>
<dbReference type="EMBL" id="JAFBMS010000027">
    <property type="protein sequence ID" value="KAG9342554.1"/>
    <property type="molecule type" value="Genomic_DNA"/>
</dbReference>
<dbReference type="SUPFAM" id="SSF52540">
    <property type="entry name" value="P-loop containing nucleoside triphosphate hydrolases"/>
    <property type="match status" value="2"/>
</dbReference>
<evidence type="ECO:0000256" key="2">
    <source>
        <dbReference type="ARBA" id="ARBA00022801"/>
    </source>
</evidence>
<dbReference type="InterPro" id="IPR038718">
    <property type="entry name" value="SNF2-like_sf"/>
</dbReference>
<evidence type="ECO:0000259" key="5">
    <source>
        <dbReference type="PROSITE" id="PS51194"/>
    </source>
</evidence>
<dbReference type="FunFam" id="3.40.50.300:FF:000639">
    <property type="entry name" value="SWI/SNF-related matrix-associated actin-dependent regulator of chromatin subfamily A containing DEAD/H box 1 isoform X1"/>
    <property type="match status" value="1"/>
</dbReference>
<feature type="compositionally biased region" description="Gly residues" evidence="3">
    <location>
        <begin position="962"/>
        <end position="971"/>
    </location>
</feature>
<dbReference type="CDD" id="cd14279">
    <property type="entry name" value="CUE"/>
    <property type="match status" value="1"/>
</dbReference>
<reference evidence="6" key="1">
    <citation type="thesis" date="2021" institute="BYU ScholarsArchive" country="Provo, UT, USA">
        <title>Applications of and Algorithms for Genome Assembly and Genomic Analyses with an Emphasis on Marine Teleosts.</title>
        <authorList>
            <person name="Pickett B.D."/>
        </authorList>
    </citation>
    <scope>NUCLEOTIDE SEQUENCE</scope>
    <source>
        <strain evidence="6">HI-2016</strain>
    </source>
</reference>
<feature type="compositionally biased region" description="Basic and acidic residues" evidence="3">
    <location>
        <begin position="192"/>
        <end position="228"/>
    </location>
</feature>
<dbReference type="SMART" id="SM00490">
    <property type="entry name" value="HELICc"/>
    <property type="match status" value="1"/>
</dbReference>
<keyword evidence="2" id="KW-0378">Hydrolase</keyword>
<dbReference type="SMART" id="SM00487">
    <property type="entry name" value="DEXDc"/>
    <property type="match status" value="1"/>
</dbReference>
<dbReference type="InterPro" id="IPR027417">
    <property type="entry name" value="P-loop_NTPase"/>
</dbReference>
<accession>A0A8T2NR07</accession>
<dbReference type="Pfam" id="PF00176">
    <property type="entry name" value="SNF2-rel_dom"/>
    <property type="match status" value="1"/>
</dbReference>
<dbReference type="InterPro" id="IPR049730">
    <property type="entry name" value="SNF2/RAD54-like_C"/>
</dbReference>
<evidence type="ECO:0000259" key="4">
    <source>
        <dbReference type="PROSITE" id="PS51192"/>
    </source>
</evidence>
<feature type="compositionally biased region" description="Basic residues" evidence="3">
    <location>
        <begin position="98"/>
        <end position="110"/>
    </location>
</feature>
<dbReference type="AlphaFoldDB" id="A0A8T2NR07"/>
<dbReference type="InterPro" id="IPR014001">
    <property type="entry name" value="Helicase_ATP-bd"/>
</dbReference>